<protein>
    <recommendedName>
        <fullName evidence="1">C2H2-type domain-containing protein</fullName>
    </recommendedName>
</protein>
<dbReference type="EMBL" id="CADEPI010000223">
    <property type="protein sequence ID" value="CAB3381061.1"/>
    <property type="molecule type" value="Genomic_DNA"/>
</dbReference>
<feature type="domain" description="C2H2-type" evidence="1">
    <location>
        <begin position="332"/>
        <end position="353"/>
    </location>
</feature>
<proteinExistence type="predicted"/>
<evidence type="ECO:0000259" key="1">
    <source>
        <dbReference type="PROSITE" id="PS00028"/>
    </source>
</evidence>
<name>A0A8S1DEX9_9INSE</name>
<keyword evidence="3" id="KW-1185">Reference proteome</keyword>
<accession>A0A8S1DEX9</accession>
<reference evidence="2 3" key="1">
    <citation type="submission" date="2020-04" db="EMBL/GenBank/DDBJ databases">
        <authorList>
            <person name="Alioto T."/>
            <person name="Alioto T."/>
            <person name="Gomez Garrido J."/>
        </authorList>
    </citation>
    <scope>NUCLEOTIDE SEQUENCE [LARGE SCALE GENOMIC DNA]</scope>
</reference>
<dbReference type="Proteomes" id="UP000494165">
    <property type="component" value="Unassembled WGS sequence"/>
</dbReference>
<organism evidence="2 3">
    <name type="scientific">Cloeon dipterum</name>
    <dbReference type="NCBI Taxonomy" id="197152"/>
    <lineage>
        <taxon>Eukaryota</taxon>
        <taxon>Metazoa</taxon>
        <taxon>Ecdysozoa</taxon>
        <taxon>Arthropoda</taxon>
        <taxon>Hexapoda</taxon>
        <taxon>Insecta</taxon>
        <taxon>Pterygota</taxon>
        <taxon>Palaeoptera</taxon>
        <taxon>Ephemeroptera</taxon>
        <taxon>Pisciforma</taxon>
        <taxon>Baetidae</taxon>
        <taxon>Cloeon</taxon>
    </lineage>
</organism>
<dbReference type="PROSITE" id="PS00028">
    <property type="entry name" value="ZINC_FINGER_C2H2_1"/>
    <property type="match status" value="1"/>
</dbReference>
<sequence length="453" mass="51535">MSSSYQCLYCGKTELKPGDRVILSKSFENPSLVTSEAGKIRAASCLACTDIEKFQFDLTDLSVLSGIPFENFENYPCITNSFSSFSKNFPDSVKQKMLIGFRSRNWCRICWDYTKLGQNSADHYAEFHAGARLIPCTSGCGSYYREKEFERHKDLCGAYPGVKMCPFPGCRTTFRLKENEHEEDEYGTNEYLKHIMDYHPSCVRSVRTTAINSSKPLNRTDLEEFYSEMSPAPIHNCFYCDVLMLQKGERIILEKMDAMTSRKITAVSCLSCSQKKELKFTMADLSEKAHVPFEELKNFTCVANSFSELCSENIPVSEKEEIMIGLIDRYRCMSCEDLIGATEEMDDHITQCHSEEELLECNSGCGSYFHQTDMESHKAECGILCPVKHCKKKFAIDTGHFVHVHPCVTCTFHGCTTAFELTKNNEEDENEITELYVLCGQLYIFLATEANGY</sequence>
<evidence type="ECO:0000313" key="2">
    <source>
        <dbReference type="EMBL" id="CAB3381061.1"/>
    </source>
</evidence>
<dbReference type="InterPro" id="IPR013087">
    <property type="entry name" value="Znf_C2H2_type"/>
</dbReference>
<dbReference type="AlphaFoldDB" id="A0A8S1DEX9"/>
<gene>
    <name evidence="2" type="ORF">CLODIP_2_CD01434</name>
</gene>
<evidence type="ECO:0000313" key="3">
    <source>
        <dbReference type="Proteomes" id="UP000494165"/>
    </source>
</evidence>
<comment type="caution">
    <text evidence="2">The sequence shown here is derived from an EMBL/GenBank/DDBJ whole genome shotgun (WGS) entry which is preliminary data.</text>
</comment>